<keyword evidence="2" id="KW-1185">Reference proteome</keyword>
<reference evidence="1 2" key="1">
    <citation type="journal article" date="2012" name="Science">
        <title>The Paleozoic origin of enzymatic lignin decomposition reconstructed from 31 fungal genomes.</title>
        <authorList>
            <person name="Floudas D."/>
            <person name="Binder M."/>
            <person name="Riley R."/>
            <person name="Barry K."/>
            <person name="Blanchette R.A."/>
            <person name="Henrissat B."/>
            <person name="Martinez A.T."/>
            <person name="Otillar R."/>
            <person name="Spatafora J.W."/>
            <person name="Yadav J.S."/>
            <person name="Aerts A."/>
            <person name="Benoit I."/>
            <person name="Boyd A."/>
            <person name="Carlson A."/>
            <person name="Copeland A."/>
            <person name="Coutinho P.M."/>
            <person name="de Vries R.P."/>
            <person name="Ferreira P."/>
            <person name="Findley K."/>
            <person name="Foster B."/>
            <person name="Gaskell J."/>
            <person name="Glotzer D."/>
            <person name="Gorecki P."/>
            <person name="Heitman J."/>
            <person name="Hesse C."/>
            <person name="Hori C."/>
            <person name="Igarashi K."/>
            <person name="Jurgens J.A."/>
            <person name="Kallen N."/>
            <person name="Kersten P."/>
            <person name="Kohler A."/>
            <person name="Kuees U."/>
            <person name="Kumar T.K.A."/>
            <person name="Kuo A."/>
            <person name="LaButti K."/>
            <person name="Larrondo L.F."/>
            <person name="Lindquist E."/>
            <person name="Ling A."/>
            <person name="Lombard V."/>
            <person name="Lucas S."/>
            <person name="Lundell T."/>
            <person name="Martin R."/>
            <person name="McLaughlin D.J."/>
            <person name="Morgenstern I."/>
            <person name="Morin E."/>
            <person name="Murat C."/>
            <person name="Nagy L.G."/>
            <person name="Nolan M."/>
            <person name="Ohm R.A."/>
            <person name="Patyshakuliyeva A."/>
            <person name="Rokas A."/>
            <person name="Ruiz-Duenas F.J."/>
            <person name="Sabat G."/>
            <person name="Salamov A."/>
            <person name="Samejima M."/>
            <person name="Schmutz J."/>
            <person name="Slot J.C."/>
            <person name="St John F."/>
            <person name="Stenlid J."/>
            <person name="Sun H."/>
            <person name="Sun S."/>
            <person name="Syed K."/>
            <person name="Tsang A."/>
            <person name="Wiebenga A."/>
            <person name="Young D."/>
            <person name="Pisabarro A."/>
            <person name="Eastwood D.C."/>
            <person name="Martin F."/>
            <person name="Cullen D."/>
            <person name="Grigoriev I.V."/>
            <person name="Hibbett D.S."/>
        </authorList>
    </citation>
    <scope>NUCLEOTIDE SEQUENCE [LARGE SCALE GENOMIC DNA]</scope>
    <source>
        <strain evidence="1 2">ATCC 11539</strain>
    </source>
</reference>
<evidence type="ECO:0000313" key="2">
    <source>
        <dbReference type="Proteomes" id="UP000030669"/>
    </source>
</evidence>
<dbReference type="RefSeq" id="XP_007869838.1">
    <property type="nucleotide sequence ID" value="XM_007871647.1"/>
</dbReference>
<gene>
    <name evidence="1" type="ORF">GLOTRDRAFT_112364</name>
</gene>
<dbReference type="KEGG" id="gtr:GLOTRDRAFT_112364"/>
<dbReference type="EMBL" id="KB469309">
    <property type="protein sequence ID" value="EPQ51977.1"/>
    <property type="molecule type" value="Genomic_DNA"/>
</dbReference>
<sequence length="229" mass="26300">MSTRKTRRFTPEHEAIIDRMFKWDVAYKLHPFYHAKYRTTNAVSKAAHAKALELLKVTEPYKIWATPQANPDCVIGPEYFDVADHAASKPPAEVRDPVERWLIVIVLDMAIQCYEHLSLRPRWEHLTTEAQNRARAYVKAQDMFDTTRFFERSVSPGPSDPEQLARSVGPHLFLCRIQLKDGSTSDVLDHLASSVGRSRYVLRPVGSETTIEMEESELEDRFEAVLSEI</sequence>
<protein>
    <submittedName>
        <fullName evidence="1">Uncharacterized protein</fullName>
    </submittedName>
</protein>
<evidence type="ECO:0000313" key="1">
    <source>
        <dbReference type="EMBL" id="EPQ51977.1"/>
    </source>
</evidence>
<dbReference type="HOGENOM" id="CLU_1199928_0_0_1"/>
<dbReference type="AlphaFoldDB" id="S7PXA2"/>
<accession>S7PXA2</accession>
<dbReference type="Proteomes" id="UP000030669">
    <property type="component" value="Unassembled WGS sequence"/>
</dbReference>
<name>S7PXA2_GLOTA</name>
<organism evidence="1 2">
    <name type="scientific">Gloeophyllum trabeum (strain ATCC 11539 / FP-39264 / Madison 617)</name>
    <name type="common">Brown rot fungus</name>
    <dbReference type="NCBI Taxonomy" id="670483"/>
    <lineage>
        <taxon>Eukaryota</taxon>
        <taxon>Fungi</taxon>
        <taxon>Dikarya</taxon>
        <taxon>Basidiomycota</taxon>
        <taxon>Agaricomycotina</taxon>
        <taxon>Agaricomycetes</taxon>
        <taxon>Gloeophyllales</taxon>
        <taxon>Gloeophyllaceae</taxon>
        <taxon>Gloeophyllum</taxon>
    </lineage>
</organism>
<proteinExistence type="predicted"/>
<dbReference type="GeneID" id="19299537"/>